<dbReference type="PANTHER" id="PTHR41913:SF1">
    <property type="entry name" value="DUF1684 DOMAIN-CONTAINING PROTEIN"/>
    <property type="match status" value="1"/>
</dbReference>
<gene>
    <name evidence="1" type="ORF">BEN49_02500</name>
</gene>
<protein>
    <recommendedName>
        <fullName evidence="3">DUF1684 domain-containing protein</fullName>
    </recommendedName>
</protein>
<dbReference type="Pfam" id="PF07920">
    <property type="entry name" value="DUF1684"/>
    <property type="match status" value="1"/>
</dbReference>
<dbReference type="InterPro" id="IPR012467">
    <property type="entry name" value="DUF1684"/>
</dbReference>
<accession>A0A1G1SVV8</accession>
<dbReference type="RefSeq" id="WP_070746404.1">
    <property type="nucleotide sequence ID" value="NZ_MDZA01000426.1"/>
</dbReference>
<evidence type="ECO:0000313" key="1">
    <source>
        <dbReference type="EMBL" id="OGX82756.1"/>
    </source>
</evidence>
<dbReference type="AlphaFoldDB" id="A0A1G1SVV8"/>
<organism evidence="1 2">
    <name type="scientific">Hymenobacter coccineus</name>
    <dbReference type="NCBI Taxonomy" id="1908235"/>
    <lineage>
        <taxon>Bacteria</taxon>
        <taxon>Pseudomonadati</taxon>
        <taxon>Bacteroidota</taxon>
        <taxon>Cytophagia</taxon>
        <taxon>Cytophagales</taxon>
        <taxon>Hymenobacteraceae</taxon>
        <taxon>Hymenobacter</taxon>
    </lineage>
</organism>
<name>A0A1G1SVV8_9BACT</name>
<reference evidence="1 2" key="1">
    <citation type="submission" date="2016-08" db="EMBL/GenBank/DDBJ databases">
        <title>Hymenobacter coccineus sp. nov., Hymenobacter lapidarius sp. nov. and Hymenobacter glacialis sp. nov., isolated from Antarctic soil.</title>
        <authorList>
            <person name="Sedlacek I."/>
            <person name="Kralova S."/>
            <person name="Kyrova K."/>
            <person name="Maslanova I."/>
            <person name="Stankova E."/>
            <person name="Vrbovska V."/>
            <person name="Nemec M."/>
            <person name="Bartak M."/>
            <person name="Svec P."/>
            <person name="Busse H.-J."/>
            <person name="Pantucek R."/>
        </authorList>
    </citation>
    <scope>NUCLEOTIDE SEQUENCE [LARGE SCALE GENOMIC DNA]</scope>
    <source>
        <strain evidence="1 2">CCM 8649</strain>
    </source>
</reference>
<keyword evidence="2" id="KW-1185">Reference proteome</keyword>
<dbReference type="PANTHER" id="PTHR41913">
    <property type="entry name" value="DUF1684 DOMAIN-CONTAINING PROTEIN"/>
    <property type="match status" value="1"/>
</dbReference>
<comment type="caution">
    <text evidence="1">The sequence shown here is derived from an EMBL/GenBank/DDBJ whole genome shotgun (WGS) entry which is preliminary data.</text>
</comment>
<dbReference type="EMBL" id="MDZA01000426">
    <property type="protein sequence ID" value="OGX82756.1"/>
    <property type="molecule type" value="Genomic_DNA"/>
</dbReference>
<evidence type="ECO:0000313" key="2">
    <source>
        <dbReference type="Proteomes" id="UP000177506"/>
    </source>
</evidence>
<proteinExistence type="predicted"/>
<dbReference type="Proteomes" id="UP000177506">
    <property type="component" value="Unassembled WGS sequence"/>
</dbReference>
<sequence length="201" mass="22165">MKTKLLIIGGVMAVVGFSMWDISQGPDPYFAQVQVARKAKNSAFRGGNESPLTEAQRPQFDSLKYFAPDKQYVVTAQYAPLARLGPVAMQMTDRRTEPYTPWGRATFDLNGQRQQLTLFRKTTDSTLFVPFTDASNGRETYGGGRYLDAAIPAAGATTIVLDFNRVYNPYCAYNNGYSCPVPPAENRLTAAVPAGEKSFHD</sequence>
<evidence type="ECO:0008006" key="3">
    <source>
        <dbReference type="Google" id="ProtNLM"/>
    </source>
</evidence>
<dbReference type="OrthoDB" id="5493262at2"/>